<evidence type="ECO:0008006" key="4">
    <source>
        <dbReference type="Google" id="ProtNLM"/>
    </source>
</evidence>
<name>A0ABR0JX49_9EURO</name>
<protein>
    <recommendedName>
        <fullName evidence="4">Nuclear protein MDM1</fullName>
    </recommendedName>
</protein>
<evidence type="ECO:0000313" key="2">
    <source>
        <dbReference type="EMBL" id="KAK5077389.1"/>
    </source>
</evidence>
<organism evidence="2 3">
    <name type="scientific">Lithohypha guttulata</name>
    <dbReference type="NCBI Taxonomy" id="1690604"/>
    <lineage>
        <taxon>Eukaryota</taxon>
        <taxon>Fungi</taxon>
        <taxon>Dikarya</taxon>
        <taxon>Ascomycota</taxon>
        <taxon>Pezizomycotina</taxon>
        <taxon>Eurotiomycetes</taxon>
        <taxon>Chaetothyriomycetidae</taxon>
        <taxon>Chaetothyriales</taxon>
        <taxon>Trichomeriaceae</taxon>
        <taxon>Lithohypha</taxon>
    </lineage>
</organism>
<keyword evidence="3" id="KW-1185">Reference proteome</keyword>
<feature type="compositionally biased region" description="Polar residues" evidence="1">
    <location>
        <begin position="620"/>
        <end position="638"/>
    </location>
</feature>
<proteinExistence type="predicted"/>
<feature type="region of interest" description="Disordered" evidence="1">
    <location>
        <begin position="247"/>
        <end position="271"/>
    </location>
</feature>
<feature type="region of interest" description="Disordered" evidence="1">
    <location>
        <begin position="111"/>
        <end position="132"/>
    </location>
</feature>
<dbReference type="Proteomes" id="UP001345013">
    <property type="component" value="Unassembled WGS sequence"/>
</dbReference>
<reference evidence="2 3" key="1">
    <citation type="submission" date="2023-08" db="EMBL/GenBank/DDBJ databases">
        <title>Black Yeasts Isolated from many extreme environments.</title>
        <authorList>
            <person name="Coleine C."/>
            <person name="Stajich J.E."/>
            <person name="Selbmann L."/>
        </authorList>
    </citation>
    <scope>NUCLEOTIDE SEQUENCE [LARGE SCALE GENOMIC DNA]</scope>
    <source>
        <strain evidence="2 3">CCFEE 5885</strain>
    </source>
</reference>
<evidence type="ECO:0000256" key="1">
    <source>
        <dbReference type="SAM" id="MobiDB-lite"/>
    </source>
</evidence>
<gene>
    <name evidence="2" type="ORF">LTR24_009693</name>
</gene>
<feature type="region of interest" description="Disordered" evidence="1">
    <location>
        <begin position="568"/>
        <end position="641"/>
    </location>
</feature>
<sequence>MKPQPPEYPRNVPDIDLEEDILLSGAKVYSRDEDDAGDAEELAKIRAAERRRIEANAHAYLRGEGLFILTAGLRGPFDNGWNNPWAPRVKKRKYEAVADDTAVSRAQKMLRKDHLGSQTPWKSGHARQPVPANPFERARSEHVDQPSPEQKVENWLRRNSALPYQSFTEPTSPTPKKQPVPISRPQSSRRDCTPTKQLITVSSQDVKAPIHHPLQRVTDSFETIVANGKGQTDPVHAHSRLQNALEAGSPVTAGKRPASSDQAADETADGDNRAEAAIIRMKRRKIDAGAMTAEPLTVKKLAWEVITDMGGTAEMSTHKPQTKDIDGETHDQPPLKNPAMDVEPGLPAIVASEVKLKELEASIDDQVHQGRLEEDHDLQVDAGEEQGKVRAMMPPPLTAASEVQSTNFLPSAQPRPELQTSTSNVSSGALLAKVNETTTGPSAVRSDVGVFEHFHAQAENVSKSVDLDEEGTHEPPVYLNDKVTSRSDVPQLENQATDARPGHSPMKEKGADEAPNGKAPRTSPSPAKKAKVGIKRKSASFAAEQSSLPVNGSIKSVLKVQKAGQIAKSSFGKASPPPFLPDRDIDMDTSIEQEDDLPHSLQQQHRPHDSTMKPARGILKTTNTPSSGTFVTPNSPTKTRGFAGSSRDLLISGQNDIVHEDEGFDLDGAINEMGSFLSTWDEEKGELRVA</sequence>
<comment type="caution">
    <text evidence="2">The sequence shown here is derived from an EMBL/GenBank/DDBJ whole genome shotgun (WGS) entry which is preliminary data.</text>
</comment>
<feature type="region of interest" description="Disordered" evidence="1">
    <location>
        <begin position="461"/>
        <end position="550"/>
    </location>
</feature>
<feature type="compositionally biased region" description="Polar residues" evidence="1">
    <location>
        <begin position="486"/>
        <end position="497"/>
    </location>
</feature>
<feature type="compositionally biased region" description="Basic residues" evidence="1">
    <location>
        <begin position="528"/>
        <end position="538"/>
    </location>
</feature>
<dbReference type="EMBL" id="JAVRRG010000228">
    <property type="protein sequence ID" value="KAK5077389.1"/>
    <property type="molecule type" value="Genomic_DNA"/>
</dbReference>
<feature type="region of interest" description="Disordered" evidence="1">
    <location>
        <begin position="164"/>
        <end position="195"/>
    </location>
</feature>
<accession>A0ABR0JX49</accession>
<evidence type="ECO:0000313" key="3">
    <source>
        <dbReference type="Proteomes" id="UP001345013"/>
    </source>
</evidence>